<keyword evidence="1" id="KW-0812">Transmembrane</keyword>
<feature type="transmembrane region" description="Helical" evidence="1">
    <location>
        <begin position="360"/>
        <end position="385"/>
    </location>
</feature>
<evidence type="ECO:0000313" key="3">
    <source>
        <dbReference type="Proteomes" id="UP000324351"/>
    </source>
</evidence>
<feature type="transmembrane region" description="Helical" evidence="1">
    <location>
        <begin position="116"/>
        <end position="141"/>
    </location>
</feature>
<feature type="transmembrane region" description="Helical" evidence="1">
    <location>
        <begin position="231"/>
        <end position="248"/>
    </location>
</feature>
<gene>
    <name evidence="2" type="ORF">F0U47_08560</name>
</gene>
<feature type="transmembrane region" description="Helical" evidence="1">
    <location>
        <begin position="268"/>
        <end position="289"/>
    </location>
</feature>
<feature type="transmembrane region" description="Helical" evidence="1">
    <location>
        <begin position="461"/>
        <end position="481"/>
    </location>
</feature>
<feature type="transmembrane region" description="Helical" evidence="1">
    <location>
        <begin position="317"/>
        <end position="340"/>
    </location>
</feature>
<dbReference type="SUPFAM" id="SSF53474">
    <property type="entry name" value="alpha/beta-Hydrolases"/>
    <property type="match status" value="1"/>
</dbReference>
<protein>
    <recommendedName>
        <fullName evidence="4">Lipase family protein</fullName>
    </recommendedName>
</protein>
<feature type="transmembrane region" description="Helical" evidence="1">
    <location>
        <begin position="582"/>
        <end position="602"/>
    </location>
</feature>
<dbReference type="AlphaFoldDB" id="A0A5B1M6P8"/>
<comment type="caution">
    <text evidence="2">The sequence shown here is derived from an EMBL/GenBank/DDBJ whole genome shotgun (WGS) entry which is preliminary data.</text>
</comment>
<reference evidence="2 3" key="1">
    <citation type="submission" date="2019-09" db="EMBL/GenBank/DDBJ databases">
        <title>Nocardioides panacisoli sp. nov., isolated from the soil of a ginseng field.</title>
        <authorList>
            <person name="Cho C."/>
        </authorList>
    </citation>
    <scope>NUCLEOTIDE SEQUENCE [LARGE SCALE GENOMIC DNA]</scope>
    <source>
        <strain evidence="2 3">BN140041</strain>
    </source>
</reference>
<sequence>MVAEHRRWVELRVHGVSGTPPGSMLDRPHVEQVGGDDESRFFRSVDAAGKELPGKEGQVLEAYHWGRLTSGSRVNALWLILLPFGMVNAAHYMLPAPARNPWRLGLHATCDALMRLIGLLVTSMYAFAAGLILIDLIGWRWAARSDLLTMLDARWVLLPAVLLSAGVVVLLAYLGRGYGRTRVARWRADEEEGESARQRAAQGPADVGVSTPLANDEFYSGDSRTPELKDLHIAAGLLVIAAMAVWVVEPDAWTAAGTDASAATWLDGPNTLVAAVIGWGVVALVVLLFGDPEGGTRTWSSAGQTWIGRSWSGATRLVAPLLLVVSSAILALAAVAVLRATGISRAGQERPTSFDLVANYLLLIGVAALVALLVANLLLVIPGGFARRPRSEPERYFAPYAGGLAAATVTLMGTFIGVAFAAALTTGVSSLLQLAEPAADAAATGGGEVTVGTTPMLDRVAYAWGLNAVVLVALVVGVWAWRLRRNGPMKRRVAAVYGDTLSPRWLKKVHRAVRLAHMKNAIGFFFVTFAVVGLLFSFVVAWELSGCLNDSAEPCLQAPGPLDWLSEPKYVLGDDGTAQKNVVGLVGAWLILAAAGVLLLQGRKAVRAEDKRRTLNVIWDVLAFWPHAVHPFSPRPYSKRCVQDLCDRISWHLRDDAAPRPGRDLVLCGHSQGSLISFAALLRLEPEKRDRVALMTFGSQLRVIFPRAFPAYVNFAAIRHLYEDLGGAWVNLYRLTDPLAGPVLSWGHRDGSSYHFPGPADEVDRLHGHHTLRCGADWQLADPVPADPQLQEGAVAEILGHSWFARSPAWCEGLEAVRSVPPSGVRGG</sequence>
<organism evidence="2 3">
    <name type="scientific">Nocardioides antri</name>
    <dbReference type="NCBI Taxonomy" id="2607659"/>
    <lineage>
        <taxon>Bacteria</taxon>
        <taxon>Bacillati</taxon>
        <taxon>Actinomycetota</taxon>
        <taxon>Actinomycetes</taxon>
        <taxon>Propionibacteriales</taxon>
        <taxon>Nocardioidaceae</taxon>
        <taxon>Nocardioides</taxon>
    </lineage>
</organism>
<proteinExistence type="predicted"/>
<name>A0A5B1M6P8_9ACTN</name>
<feature type="transmembrane region" description="Helical" evidence="1">
    <location>
        <begin position="397"/>
        <end position="424"/>
    </location>
</feature>
<dbReference type="EMBL" id="VUJW01000003">
    <property type="protein sequence ID" value="KAA1427507.1"/>
    <property type="molecule type" value="Genomic_DNA"/>
</dbReference>
<keyword evidence="1" id="KW-0472">Membrane</keyword>
<evidence type="ECO:0000256" key="1">
    <source>
        <dbReference type="SAM" id="Phobius"/>
    </source>
</evidence>
<feature type="transmembrane region" description="Helical" evidence="1">
    <location>
        <begin position="153"/>
        <end position="175"/>
    </location>
</feature>
<reference evidence="2 3" key="2">
    <citation type="submission" date="2019-09" db="EMBL/GenBank/DDBJ databases">
        <authorList>
            <person name="Jin C."/>
        </authorList>
    </citation>
    <scope>NUCLEOTIDE SEQUENCE [LARGE SCALE GENOMIC DNA]</scope>
    <source>
        <strain evidence="2 3">BN140041</strain>
    </source>
</reference>
<evidence type="ECO:0000313" key="2">
    <source>
        <dbReference type="EMBL" id="KAA1427507.1"/>
    </source>
</evidence>
<keyword evidence="1" id="KW-1133">Transmembrane helix</keyword>
<feature type="transmembrane region" description="Helical" evidence="1">
    <location>
        <begin position="521"/>
        <end position="542"/>
    </location>
</feature>
<dbReference type="Proteomes" id="UP000324351">
    <property type="component" value="Unassembled WGS sequence"/>
</dbReference>
<keyword evidence="3" id="KW-1185">Reference proteome</keyword>
<dbReference type="RefSeq" id="WP_149749872.1">
    <property type="nucleotide sequence ID" value="NZ_VUJW01000003.1"/>
</dbReference>
<dbReference type="InterPro" id="IPR029058">
    <property type="entry name" value="AB_hydrolase_fold"/>
</dbReference>
<evidence type="ECO:0008006" key="4">
    <source>
        <dbReference type="Google" id="ProtNLM"/>
    </source>
</evidence>
<accession>A0A5B1M6P8</accession>